<feature type="compositionally biased region" description="Low complexity" evidence="1">
    <location>
        <begin position="1167"/>
        <end position="1182"/>
    </location>
</feature>
<feature type="compositionally biased region" description="Basic residues" evidence="1">
    <location>
        <begin position="1230"/>
        <end position="1240"/>
    </location>
</feature>
<feature type="compositionally biased region" description="Basic residues" evidence="1">
    <location>
        <begin position="1191"/>
        <end position="1201"/>
    </location>
</feature>
<name>A0A0N7L8Y1_9BASI</name>
<evidence type="ECO:0000256" key="1">
    <source>
        <dbReference type="SAM" id="MobiDB-lite"/>
    </source>
</evidence>
<protein>
    <submittedName>
        <fullName evidence="2">Uncharacterized protein</fullName>
    </submittedName>
</protein>
<sequence>MAERPAPIGPGPTTRDLEAAKAFGLSVNGLTPVDIGKVALPGDLYLTHGHVGPTLPAMPDDILFQIWCEVEDPRPLVKTCQRLHSLSRLVDLRAQWLLSRYEAYEVIYEAICRPSLFDAWLLRTLLNRGAKLSRALVQEVAYRSVCHIEHDWKNEYCGMNLRWGTKLSAPAVYAVLNEGYRLYGSNVNLKTRDNDIFCGALFAQSAVLMADLKSLFEDYDFMPLPACGNMVLRSGLVKSMGRYGTPPQGHWLAYVTLLGRPALALRLAQQRGFRPHLMTRLGDWICNKVLSGVEPFDTVTNPVLEIEVLQREGRAVLSRACAATIICSLRLPLSKEYPAPILKDIDASGREMLCYATLLMLEDRGSLHFSLSELLREMMAKFATRPEDVTLGHLYRHLELEFETIDGTHEVAMTTFWQAQQDDRSLAWVQEKLGRRQVRIDTLRLILLGNFQRSSLPAQYAYSKLGKPYGRQLICEVLPLLVRQPHKGALLRNLCDSSNSVEECQIDCFNALSIVIRGAGLSDAQVAPQIWRLNMRWEPAVETPTHTATQYRRGQSSYLALENDHSFRMRRNSGEPNLYGHHWPLVQRLSSADEDDIPFQRSSYLGDVESFTLSSADEDVIIPERTSCAGDAENLTLSSARELKSARRPVTFVRGATKICISCPSGHLWSDDCAEWPDEQFVTSVEEPCWQALYALRMRVPAQDCSIDIRPDGTPPLSELRAAANASPIQYLNVQERAARRDFFGRRSEDYATCEGVVEANLPLFAAAPSVIQSIGAAISDLFDPTSLEADVLAQHSLVCNGFEGRPVTKLLDKGLPVTLQHFRLVMLQSAAVPAVFFNQIIEGCPFKVDWHASINAPDMELLNRAVAATDISDDIRNQIAALAISSQNEEKQVDIEVSGTYQTITIKRAGIEPSGMQRPDITKLSPTSLSQQDAAHESQENHEQLSAGLGAPAERESPLSSLEASALSVMSDPASSNSFASSTSDTSQFYFGCFENKPFRIPRSESTELLKGLELWIKHLDALLKLESHRVKILQSIGAPDGSTNGPRWISPRNKREPFKNQAQVALTRGVQRLKRYRKALVAAKKVQPPSKTRILAELADLWADLEQQAAVEPQLRNLPEMVSTLLSSKDRQTRTGRCPKTRYSMGYVLPRDLSDEDDDPNFDNLLSSESEATSDSSLELPSQCESAKARRRSRASLPKRKCEQSQSDADADEPSTSIQLRPESSAKSRAKRASKRAKLKGDPYESSSLSSLGED</sequence>
<dbReference type="STRING" id="401625.A0A0N7L8Y1"/>
<keyword evidence="3" id="KW-1185">Reference proteome</keyword>
<feature type="compositionally biased region" description="Basic and acidic residues" evidence="1">
    <location>
        <begin position="935"/>
        <end position="944"/>
    </location>
</feature>
<feature type="compositionally biased region" description="Polar residues" evidence="1">
    <location>
        <begin position="925"/>
        <end position="934"/>
    </location>
</feature>
<dbReference type="OrthoDB" id="10399706at2759"/>
<evidence type="ECO:0000313" key="3">
    <source>
        <dbReference type="Proteomes" id="UP000054845"/>
    </source>
</evidence>
<proteinExistence type="predicted"/>
<feature type="region of interest" description="Disordered" evidence="1">
    <location>
        <begin position="913"/>
        <end position="965"/>
    </location>
</feature>
<feature type="compositionally biased region" description="Polar residues" evidence="1">
    <location>
        <begin position="1206"/>
        <end position="1221"/>
    </location>
</feature>
<accession>A0A0N7L8Y1</accession>
<evidence type="ECO:0000313" key="2">
    <source>
        <dbReference type="EMBL" id="CEH12250.1"/>
    </source>
</evidence>
<reference evidence="2 3" key="1">
    <citation type="submission" date="2014-09" db="EMBL/GenBank/DDBJ databases">
        <authorList>
            <person name="Magalhaes I.L.F."/>
            <person name="Oliveira U."/>
            <person name="Santos F.R."/>
            <person name="Vidigal T.H.D.A."/>
            <person name="Brescovit A.D."/>
            <person name="Santos A.J."/>
        </authorList>
    </citation>
    <scope>NUCLEOTIDE SEQUENCE [LARGE SCALE GENOMIC DNA]</scope>
</reference>
<dbReference type="EMBL" id="CCYA01000134">
    <property type="protein sequence ID" value="CEH12250.1"/>
    <property type="molecule type" value="Genomic_DNA"/>
</dbReference>
<dbReference type="AlphaFoldDB" id="A0A0N7L8Y1"/>
<feature type="compositionally biased region" description="Polar residues" evidence="1">
    <location>
        <begin position="1247"/>
        <end position="1257"/>
    </location>
</feature>
<dbReference type="Proteomes" id="UP000054845">
    <property type="component" value="Unassembled WGS sequence"/>
</dbReference>
<feature type="region of interest" description="Disordered" evidence="1">
    <location>
        <begin position="1128"/>
        <end position="1257"/>
    </location>
</feature>
<organism evidence="2 3">
    <name type="scientific">Ceraceosorus bombacis</name>
    <dbReference type="NCBI Taxonomy" id="401625"/>
    <lineage>
        <taxon>Eukaryota</taxon>
        <taxon>Fungi</taxon>
        <taxon>Dikarya</taxon>
        <taxon>Basidiomycota</taxon>
        <taxon>Ustilaginomycotina</taxon>
        <taxon>Exobasidiomycetes</taxon>
        <taxon>Ceraceosorales</taxon>
        <taxon>Ceraceosoraceae</taxon>
        <taxon>Ceraceosorus</taxon>
    </lineage>
</organism>